<dbReference type="GO" id="GO:0009236">
    <property type="term" value="P:cobalamin biosynthetic process"/>
    <property type="evidence" value="ECO:0007669"/>
    <property type="project" value="UniProtKB-UniPathway"/>
</dbReference>
<dbReference type="SUPFAM" id="SSF159664">
    <property type="entry name" value="CobE/GbiG C-terminal domain-like"/>
    <property type="match status" value="1"/>
</dbReference>
<protein>
    <submittedName>
        <fullName evidence="10">Precorrin-4/cobalt-precorrin-4 C11-methyltransferase</fullName>
    </submittedName>
</protein>
<feature type="domain" description="Tetrapyrrole methylase" evidence="6">
    <location>
        <begin position="7"/>
        <end position="212"/>
    </location>
</feature>
<dbReference type="RefSeq" id="WP_092376222.1">
    <property type="nucleotide sequence ID" value="NZ_FORX01000013.1"/>
</dbReference>
<keyword evidence="5" id="KW-0949">S-adenosyl-L-methionine</keyword>
<dbReference type="InterPro" id="IPR038029">
    <property type="entry name" value="GbiG_N_sf"/>
</dbReference>
<dbReference type="GO" id="GO:0032259">
    <property type="term" value="P:methylation"/>
    <property type="evidence" value="ECO:0007669"/>
    <property type="project" value="UniProtKB-KW"/>
</dbReference>
<comment type="similarity">
    <text evidence="2">Belongs to the precorrin methyltransferase family.</text>
</comment>
<dbReference type="Pfam" id="PF11761">
    <property type="entry name" value="CbiG_mid"/>
    <property type="match status" value="1"/>
</dbReference>
<dbReference type="Pfam" id="PF00590">
    <property type="entry name" value="TP_methylase"/>
    <property type="match status" value="1"/>
</dbReference>
<keyword evidence="4 10" id="KW-0808">Transferase</keyword>
<evidence type="ECO:0000256" key="2">
    <source>
        <dbReference type="ARBA" id="ARBA00005879"/>
    </source>
</evidence>
<evidence type="ECO:0000259" key="9">
    <source>
        <dbReference type="Pfam" id="PF11761"/>
    </source>
</evidence>
<dbReference type="InterPro" id="IPR002750">
    <property type="entry name" value="CobE/GbiG_C"/>
</dbReference>
<dbReference type="InterPro" id="IPR000878">
    <property type="entry name" value="4pyrrol_Mease"/>
</dbReference>
<accession>A0A1I3WL86</accession>
<comment type="pathway">
    <text evidence="1">Cofactor biosynthesis; adenosylcobalamin biosynthesis.</text>
</comment>
<dbReference type="EMBL" id="FORX01000013">
    <property type="protein sequence ID" value="SFK07226.1"/>
    <property type="molecule type" value="Genomic_DNA"/>
</dbReference>
<proteinExistence type="inferred from homology"/>
<dbReference type="Proteomes" id="UP000198635">
    <property type="component" value="Unassembled WGS sequence"/>
</dbReference>
<dbReference type="PANTHER" id="PTHR37477">
    <property type="entry name" value="COBALT-PRECORRIN-5A HYDROLASE"/>
    <property type="match status" value="1"/>
</dbReference>
<dbReference type="InterPro" id="IPR021744">
    <property type="entry name" value="CbiG_N"/>
</dbReference>
<dbReference type="InterPro" id="IPR052553">
    <property type="entry name" value="CbiG_hydrolase"/>
</dbReference>
<dbReference type="Gene3D" id="3.30.420.180">
    <property type="entry name" value="CobE/GbiG C-terminal domain"/>
    <property type="match status" value="1"/>
</dbReference>
<dbReference type="Gene3D" id="3.40.1010.10">
    <property type="entry name" value="Cobalt-precorrin-4 Transmethylase, Domain 1"/>
    <property type="match status" value="1"/>
</dbReference>
<dbReference type="Gene3D" id="3.40.50.11220">
    <property type="match status" value="1"/>
</dbReference>
<dbReference type="InterPro" id="IPR014776">
    <property type="entry name" value="4pyrrole_Mease_sub2"/>
</dbReference>
<feature type="domain" description="CobE/GbiG C-terminal" evidence="7">
    <location>
        <begin position="479"/>
        <end position="599"/>
    </location>
</feature>
<dbReference type="SUPFAM" id="SSF53790">
    <property type="entry name" value="Tetrapyrrole methylase"/>
    <property type="match status" value="1"/>
</dbReference>
<dbReference type="PROSITE" id="PS00839">
    <property type="entry name" value="SUMT_1"/>
    <property type="match status" value="1"/>
</dbReference>
<dbReference type="InterPro" id="IPR021745">
    <property type="entry name" value="CbiG_mid"/>
</dbReference>
<organism evidence="10 11">
    <name type="scientific">Desulfomicrobium apsheronum</name>
    <dbReference type="NCBI Taxonomy" id="52560"/>
    <lineage>
        <taxon>Bacteria</taxon>
        <taxon>Pseudomonadati</taxon>
        <taxon>Thermodesulfobacteriota</taxon>
        <taxon>Desulfovibrionia</taxon>
        <taxon>Desulfovibrionales</taxon>
        <taxon>Desulfomicrobiaceae</taxon>
        <taxon>Desulfomicrobium</taxon>
    </lineage>
</organism>
<dbReference type="OrthoDB" id="9815856at2"/>
<dbReference type="PANTHER" id="PTHR37477:SF1">
    <property type="entry name" value="COBALT-PRECORRIN-5A HYDROLASE"/>
    <property type="match status" value="1"/>
</dbReference>
<evidence type="ECO:0000256" key="4">
    <source>
        <dbReference type="ARBA" id="ARBA00022679"/>
    </source>
</evidence>
<evidence type="ECO:0000256" key="3">
    <source>
        <dbReference type="ARBA" id="ARBA00022603"/>
    </source>
</evidence>
<feature type="domain" description="Cobalamin synthesis G N-terminal" evidence="8">
    <location>
        <begin position="313"/>
        <end position="392"/>
    </location>
</feature>
<dbReference type="Pfam" id="PF11760">
    <property type="entry name" value="CbiG_N"/>
    <property type="match status" value="1"/>
</dbReference>
<keyword evidence="3 10" id="KW-0489">Methyltransferase</keyword>
<keyword evidence="11" id="KW-1185">Reference proteome</keyword>
<dbReference type="CDD" id="cd11641">
    <property type="entry name" value="Precorrin-4_C11-MT"/>
    <property type="match status" value="1"/>
</dbReference>
<sequence>MNISPQVYFIGAGPGDPDLITVRGRDLVERADLVLYAGSLVPAEVVGCARPGAVVADSAGMSLEQTHSLMLETARKGGIVARVHTGDPSLFGSVREQIALLDRDGVPWTIIPGVTAAFAAAARAGVSFTVPETTQSLIITRLHGRTPVPESERLSELARHGSSVAVYLSADKAGDLADQLRQAGSPENTVIVIGHKVGHPGEKIIRTTLSELEESVQAANITRQAVFLVLPGETAPQIQSRLYDASFGHGFREARRPRTWPRMAIYAMTSQGLSLARRIAAMAPADLFATVRLVEDRPGHDRVQGFERIADQVRVNFPLYHAHVFVAATGIVVRSIAPLLQSKTTDPAVVVCDQNGEHVVSLLSGHLGGANDLARRIAAHVAGRPVITTATDTAGKPAIDTLAQARDCAIADPSRLAGLNSLLAEGGRVTVHDPENRLGLSGNEDLKDSFELVEEAQAQVLVSWKNAKASGLVLHPRCLCAGIGCRRGVSREEILGALNHVMTLHGLALDSLAALASVELKADEEGLLEAAQELGLPLEFFEASILDETEVPNPSERVREKIGVGSVCEAAAIQAALKSSPAARLIVPKTISGNVTVAICLAG</sequence>
<gene>
    <name evidence="10" type="ORF">SAMN04488082_11357</name>
</gene>
<dbReference type="Gene3D" id="3.30.950.10">
    <property type="entry name" value="Methyltransferase, Cobalt-precorrin-4 Transmethylase, Domain 2"/>
    <property type="match status" value="1"/>
</dbReference>
<feature type="domain" description="Cobalamin biosynthesis central region" evidence="9">
    <location>
        <begin position="397"/>
        <end position="476"/>
    </location>
</feature>
<evidence type="ECO:0000256" key="1">
    <source>
        <dbReference type="ARBA" id="ARBA00004953"/>
    </source>
</evidence>
<dbReference type="UniPathway" id="UPA00148"/>
<dbReference type="InterPro" id="IPR003043">
    <property type="entry name" value="Uropor_MeTrfase_CS"/>
</dbReference>
<dbReference type="AlphaFoldDB" id="A0A1I3WL86"/>
<evidence type="ECO:0000259" key="7">
    <source>
        <dbReference type="Pfam" id="PF01890"/>
    </source>
</evidence>
<dbReference type="NCBIfam" id="TIGR01465">
    <property type="entry name" value="cobM_cbiF"/>
    <property type="match status" value="1"/>
</dbReference>
<dbReference type="InterPro" id="IPR006362">
    <property type="entry name" value="Cbl_synth_CobM/CibF"/>
</dbReference>
<dbReference type="SUPFAM" id="SSF159672">
    <property type="entry name" value="CbiG N-terminal domain-like"/>
    <property type="match status" value="1"/>
</dbReference>
<dbReference type="Pfam" id="PF01890">
    <property type="entry name" value="CbiG_C"/>
    <property type="match status" value="1"/>
</dbReference>
<evidence type="ECO:0000313" key="10">
    <source>
        <dbReference type="EMBL" id="SFK07226.1"/>
    </source>
</evidence>
<reference evidence="11" key="1">
    <citation type="submission" date="2016-10" db="EMBL/GenBank/DDBJ databases">
        <authorList>
            <person name="Varghese N."/>
            <person name="Submissions S."/>
        </authorList>
    </citation>
    <scope>NUCLEOTIDE SEQUENCE [LARGE SCALE GENOMIC DNA]</scope>
    <source>
        <strain evidence="11">DSM 5918</strain>
    </source>
</reference>
<dbReference type="GO" id="GO:0046026">
    <property type="term" value="F:precorrin-4 C11-methyltransferase activity"/>
    <property type="evidence" value="ECO:0007669"/>
    <property type="project" value="InterPro"/>
</dbReference>
<name>A0A1I3WL86_9BACT</name>
<dbReference type="InterPro" id="IPR036518">
    <property type="entry name" value="CobE/GbiG_C_sf"/>
</dbReference>
<dbReference type="STRING" id="52560.SAMN04488082_11357"/>
<evidence type="ECO:0000259" key="6">
    <source>
        <dbReference type="Pfam" id="PF00590"/>
    </source>
</evidence>
<dbReference type="InterPro" id="IPR014777">
    <property type="entry name" value="4pyrrole_Mease_sub1"/>
</dbReference>
<evidence type="ECO:0000259" key="8">
    <source>
        <dbReference type="Pfam" id="PF11760"/>
    </source>
</evidence>
<dbReference type="InterPro" id="IPR035996">
    <property type="entry name" value="4pyrrol_Methylase_sf"/>
</dbReference>
<evidence type="ECO:0000256" key="5">
    <source>
        <dbReference type="ARBA" id="ARBA00022691"/>
    </source>
</evidence>
<evidence type="ECO:0000313" key="11">
    <source>
        <dbReference type="Proteomes" id="UP000198635"/>
    </source>
</evidence>